<evidence type="ECO:0000313" key="4">
    <source>
        <dbReference type="Proteomes" id="UP000233469"/>
    </source>
</evidence>
<reference evidence="3 4" key="2">
    <citation type="submission" date="2017-10" db="EMBL/GenBank/DDBJ databases">
        <title>Extensive intraspecific genome diversity in a model arbuscular mycorrhizal fungus.</title>
        <authorList>
            <person name="Chen E.C.H."/>
            <person name="Morin E."/>
            <person name="Baudet D."/>
            <person name="Noel J."/>
            <person name="Ndikumana S."/>
            <person name="Charron P."/>
            <person name="St-Onge C."/>
            <person name="Giorgi J."/>
            <person name="Grigoriev I.V."/>
            <person name="Roux C."/>
            <person name="Martin F.M."/>
            <person name="Corradi N."/>
        </authorList>
    </citation>
    <scope>NUCLEOTIDE SEQUENCE [LARGE SCALE GENOMIC DNA]</scope>
    <source>
        <strain evidence="3 4">C2</strain>
    </source>
</reference>
<dbReference type="VEuPathDB" id="FungiDB:RhiirA1_478461"/>
<dbReference type="VEuPathDB" id="FungiDB:RhiirA1_503329"/>
<dbReference type="VEuPathDB" id="FungiDB:RhiirFUN_018554"/>
<dbReference type="VEuPathDB" id="FungiDB:FUN_000753"/>
<feature type="non-terminal residue" evidence="3">
    <location>
        <position position="643"/>
    </location>
</feature>
<name>A0A2N1MBV7_9GLOM</name>
<dbReference type="Proteomes" id="UP000233469">
    <property type="component" value="Unassembled WGS sequence"/>
</dbReference>
<accession>A0A2N1MBV7</accession>
<comment type="caution">
    <text evidence="3">The sequence shown here is derived from an EMBL/GenBank/DDBJ whole genome shotgun (WGS) entry which is preliminary data.</text>
</comment>
<dbReference type="VEuPathDB" id="FungiDB:RhiirFUN_017388"/>
<organism evidence="3 4">
    <name type="scientific">Rhizophagus irregularis</name>
    <dbReference type="NCBI Taxonomy" id="588596"/>
    <lineage>
        <taxon>Eukaryota</taxon>
        <taxon>Fungi</taxon>
        <taxon>Fungi incertae sedis</taxon>
        <taxon>Mucoromycota</taxon>
        <taxon>Glomeromycotina</taxon>
        <taxon>Glomeromycetes</taxon>
        <taxon>Glomerales</taxon>
        <taxon>Glomeraceae</taxon>
        <taxon>Rhizophagus</taxon>
    </lineage>
</organism>
<dbReference type="EMBL" id="LLXL01003211">
    <property type="protein sequence ID" value="PKK59122.1"/>
    <property type="molecule type" value="Genomic_DNA"/>
</dbReference>
<gene>
    <name evidence="3" type="ORF">RhiirC2_871365</name>
</gene>
<feature type="coiled-coil region" evidence="1">
    <location>
        <begin position="7"/>
        <end position="132"/>
    </location>
</feature>
<dbReference type="VEuPathDB" id="FungiDB:RhiirFUN_017389"/>
<dbReference type="VEuPathDB" id="FungiDB:FUN_010401"/>
<feature type="compositionally biased region" description="Polar residues" evidence="2">
    <location>
        <begin position="248"/>
        <end position="271"/>
    </location>
</feature>
<dbReference type="VEuPathDB" id="FungiDB:RhiirA1_463311"/>
<evidence type="ECO:0000256" key="2">
    <source>
        <dbReference type="SAM" id="MobiDB-lite"/>
    </source>
</evidence>
<protein>
    <submittedName>
        <fullName evidence="3">Uncharacterized protein</fullName>
    </submittedName>
</protein>
<sequence length="643" mass="73267">MSNTQSNDSLRELNAKLLAEIGELRKKFADIKVENDELKDKNTEIPELRRKFAEIETERTELKAKIAELLKQGVEENKRRDAENAELKIRIEELEKNKADSSAENVRRDVEITEIKAEIVKLRDNNEENKELTFLQSDNISKEMVSGNGQNNNTIDSNTNTMNSNTSEAPFGNIQVSDSVVDQLNNEVGRAVTSGDAPSDNSNTDSLEDKETDDFLDEVHKKKISDEIRERKREEKLHRESIAQDSLISRNIKTVPSGNDQSHVTSKTEVSVEQDDDMIPEESLDENQIVEQGLIHELCSSLSPEDNVSSTEIISSCVSLENLISGSAQHLSYLFETAIKSSQQEILDWYNYSFEFESKVDALMADGRIKDKTARSMIYKEMKPFLPTKITQANLRKKTHRARKHLMLFGKNGIGLDKIKLVSYSATEISKLTNAQIQNVIDQVKKYTSDHQSHMTLIKTVQIKAEILDQYPNLYREFSSENFDYYGITDETSSRETICPLCKLGHDDEEIEGNMSKSDKVLTPEYLDWHAKLSGLPSVLTDKIRTKFYKRYKKETGCEPWQLSEAVINTSAKPQTYDFKPITFEARPNPELIIKSVLEHFTYLKFRNSFRGIDNYNFASPQPWSSPCPICDGKHGNYGLHGS</sequence>
<feature type="region of interest" description="Disordered" evidence="2">
    <location>
        <begin position="190"/>
        <end position="214"/>
    </location>
</feature>
<dbReference type="AlphaFoldDB" id="A0A2N1MBV7"/>
<reference evidence="3 4" key="1">
    <citation type="submission" date="2016-04" db="EMBL/GenBank/DDBJ databases">
        <title>Genome analyses suggest a sexual origin of heterokaryosis in a supposedly ancient asexual fungus.</title>
        <authorList>
            <person name="Ropars J."/>
            <person name="Sedzielewska K."/>
            <person name="Noel J."/>
            <person name="Charron P."/>
            <person name="Farinelli L."/>
            <person name="Marton T."/>
            <person name="Kruger M."/>
            <person name="Pelin A."/>
            <person name="Brachmann A."/>
            <person name="Corradi N."/>
        </authorList>
    </citation>
    <scope>NUCLEOTIDE SEQUENCE [LARGE SCALE GENOMIC DNA]</scope>
    <source>
        <strain evidence="3 4">C2</strain>
    </source>
</reference>
<keyword evidence="1" id="KW-0175">Coiled coil</keyword>
<proteinExistence type="predicted"/>
<feature type="region of interest" description="Disordered" evidence="2">
    <location>
        <begin position="248"/>
        <end position="275"/>
    </location>
</feature>
<evidence type="ECO:0000313" key="3">
    <source>
        <dbReference type="EMBL" id="PKK59122.1"/>
    </source>
</evidence>
<evidence type="ECO:0000256" key="1">
    <source>
        <dbReference type="SAM" id="Coils"/>
    </source>
</evidence>